<comment type="caution">
    <text evidence="1">The sequence shown here is derived from an EMBL/GenBank/DDBJ whole genome shotgun (WGS) entry which is preliminary data.</text>
</comment>
<dbReference type="Proteomes" id="UP000054695">
    <property type="component" value="Unassembled WGS sequence"/>
</dbReference>
<evidence type="ECO:0000313" key="2">
    <source>
        <dbReference type="Proteomes" id="UP000054695"/>
    </source>
</evidence>
<keyword evidence="2" id="KW-1185">Reference proteome</keyword>
<dbReference type="AlphaFoldDB" id="A0A0W0RXR9"/>
<dbReference type="EMBL" id="LNXU01000007">
    <property type="protein sequence ID" value="KTC75900.1"/>
    <property type="molecule type" value="Genomic_DNA"/>
</dbReference>
<dbReference type="RefSeq" id="WP_058458421.1">
    <property type="nucleotide sequence ID" value="NZ_CAAAIY010000032.1"/>
</dbReference>
<gene>
    <name evidence="1" type="ORF">Lboz_0728</name>
</gene>
<sequence length="298" mass="33833">MGTGIIMPFQNVVIADDTKLIRFLDRYGAEKSVGTMEHTEINCTFHYGLLSHYQTMETNAGDSQESSTAINLGNGIVGSDTTCNDALVSCWSIWDGNDDPWDSFKESSFAQNKNNVCVITSTVGKVRKIFNQTIEISRKLLGNHFPHIVFLPYDSAITYYPEAFGIEHELWEKMTDPHRYGLGMRTLCNTFHKRDSNGKGLCYAAEKEYRYAMVLGMQRFFGDDLKIALSAEDVMWRDFPLILTDGVHYIDKVYLLAPNDSIEATCYSAKIELVRKYSIELRSLDEIRPLDPQSTILI</sequence>
<accession>A0A0W0RXR9</accession>
<evidence type="ECO:0000313" key="1">
    <source>
        <dbReference type="EMBL" id="KTC75900.1"/>
    </source>
</evidence>
<proteinExistence type="predicted"/>
<name>A0A0W0RXR9_LEGBO</name>
<organism evidence="1 2">
    <name type="scientific">Legionella bozemanae</name>
    <name type="common">Fluoribacter bozemanae</name>
    <dbReference type="NCBI Taxonomy" id="447"/>
    <lineage>
        <taxon>Bacteria</taxon>
        <taxon>Pseudomonadati</taxon>
        <taxon>Pseudomonadota</taxon>
        <taxon>Gammaproteobacteria</taxon>
        <taxon>Legionellales</taxon>
        <taxon>Legionellaceae</taxon>
        <taxon>Legionella</taxon>
    </lineage>
</organism>
<reference evidence="1 2" key="1">
    <citation type="submission" date="2015-11" db="EMBL/GenBank/DDBJ databases">
        <title>Genomic analysis of 38 Legionella species identifies large and diverse effector repertoires.</title>
        <authorList>
            <person name="Burstein D."/>
            <person name="Amaro F."/>
            <person name="Zusman T."/>
            <person name="Lifshitz Z."/>
            <person name="Cohen O."/>
            <person name="Gilbert J.A."/>
            <person name="Pupko T."/>
            <person name="Shuman H.A."/>
            <person name="Segal G."/>
        </authorList>
    </citation>
    <scope>NUCLEOTIDE SEQUENCE [LARGE SCALE GENOMIC DNA]</scope>
    <source>
        <strain evidence="1 2">WIGA</strain>
    </source>
</reference>
<protein>
    <submittedName>
        <fullName evidence="1">Uncharacterized protein</fullName>
    </submittedName>
</protein>
<dbReference type="PATRIC" id="fig|447.4.peg.781"/>